<dbReference type="Pfam" id="PF01564">
    <property type="entry name" value="Spermine_synth"/>
    <property type="match status" value="1"/>
</dbReference>
<evidence type="ECO:0000313" key="1">
    <source>
        <dbReference type="EMBL" id="MCX2802220.1"/>
    </source>
</evidence>
<dbReference type="SUPFAM" id="SSF53335">
    <property type="entry name" value="S-adenosyl-L-methionine-dependent methyltransferases"/>
    <property type="match status" value="1"/>
</dbReference>
<dbReference type="GO" id="GO:0008168">
    <property type="term" value="F:methyltransferase activity"/>
    <property type="evidence" value="ECO:0007669"/>
    <property type="project" value="UniProtKB-KW"/>
</dbReference>
<keyword evidence="1" id="KW-0808">Transferase</keyword>
<gene>
    <name evidence="1" type="ORF">OQJ68_10515</name>
</gene>
<organism evidence="1 2">
    <name type="scientific">Microbulbifer thermotolerans</name>
    <dbReference type="NCBI Taxonomy" id="252514"/>
    <lineage>
        <taxon>Bacteria</taxon>
        <taxon>Pseudomonadati</taxon>
        <taxon>Pseudomonadota</taxon>
        <taxon>Gammaproteobacteria</taxon>
        <taxon>Cellvibrionales</taxon>
        <taxon>Microbulbiferaceae</taxon>
        <taxon>Microbulbifer</taxon>
    </lineage>
</organism>
<accession>A0AB35I1E2</accession>
<dbReference type="EMBL" id="JAPHQB010000015">
    <property type="protein sequence ID" value="MCX2802220.1"/>
    <property type="molecule type" value="Genomic_DNA"/>
</dbReference>
<evidence type="ECO:0000313" key="2">
    <source>
        <dbReference type="Proteomes" id="UP001209730"/>
    </source>
</evidence>
<dbReference type="AlphaFoldDB" id="A0AB35I1E2"/>
<name>A0AB35I1E2_MICTH</name>
<dbReference type="RefSeq" id="WP_266066179.1">
    <property type="nucleotide sequence ID" value="NZ_JAPHQB010000015.1"/>
</dbReference>
<dbReference type="GO" id="GO:0032259">
    <property type="term" value="P:methylation"/>
    <property type="evidence" value="ECO:0007669"/>
    <property type="project" value="UniProtKB-KW"/>
</dbReference>
<dbReference type="Proteomes" id="UP001209730">
    <property type="component" value="Unassembled WGS sequence"/>
</dbReference>
<protein>
    <submittedName>
        <fullName evidence="1">Class I SAM-dependent methyltransferase</fullName>
    </submittedName>
</protein>
<dbReference type="Gene3D" id="3.40.50.150">
    <property type="entry name" value="Vaccinia Virus protein VP39"/>
    <property type="match status" value="1"/>
</dbReference>
<reference evidence="1" key="1">
    <citation type="submission" date="2022-11" db="EMBL/GenBank/DDBJ databases">
        <title>Chitin-degrading and fungicidal potential of chitinolytic bacterial strains from marine environment of the Pacific Ocean regions.</title>
        <authorList>
            <person name="Pentekhina I."/>
            <person name="Nedashkovskaya O."/>
            <person name="Seitkalieva A."/>
            <person name="Podvolotskaya A."/>
            <person name="Tekutyeva L."/>
            <person name="Balabanova L."/>
        </authorList>
    </citation>
    <scope>NUCLEOTIDE SEQUENCE</scope>
    <source>
        <strain evidence="1">KMM 6838</strain>
    </source>
</reference>
<comment type="caution">
    <text evidence="1">The sequence shown here is derived from an EMBL/GenBank/DDBJ whole genome shotgun (WGS) entry which is preliminary data.</text>
</comment>
<proteinExistence type="predicted"/>
<dbReference type="InterPro" id="IPR029063">
    <property type="entry name" value="SAM-dependent_MTases_sf"/>
</dbReference>
<keyword evidence="1" id="KW-0489">Methyltransferase</keyword>
<sequence>MALLWQKRAGDNHYQVRSHGASVRLYSNGVFHSQWNPRDPLKGSLWEMLLLPAFFLPRRQIRSVLLLGVGGGALIRLLQRYITPDRIVGVELDAVHLQIARKYFGVRDVELVHADARDYVAAQLTAGDMCAFDLIIDDLFGHCGGAAERAVVADQSWCEQLLQLLGPDRLLVANFGSRSELLASGWRSSAIRRQLRGAWTAEHPAYENCILAASRSALSVVDLTAQAPDPINPGNPRSRLPCQLKRLP</sequence>
<dbReference type="CDD" id="cd02440">
    <property type="entry name" value="AdoMet_MTases"/>
    <property type="match status" value="1"/>
</dbReference>